<sequence length="569" mass="62868">MYSDTCCAASFDSFDTLLIYRNHFVVGSWRRHISDNPSAVSAVRQVMSGIMGMLQASAVLAILCIFPARTRLAHPTKAVRLDTLGLLNALSVPRMDWNLPKKSWLLVFLALGLGHGPAALWASAFTPIPTTQLKNLGSVLVPSFTEASKHYWGEQFDKGLRLEHCHTQRQPSSFEYVSNCPLPYYQNALLTTAREAITPDGAPRNHSQLDNPKWTYHGRSYGVGSFLGLESVSDLPMDFRLTEYSFEETGYNASVQCDHTSHPDNLKIEYQMNQEKCVHPVEAVTFAWFAESNNQRQHMVGIAATAWYGGDFANLECSLEFIPTRSTVTANVTNSSITVVKSSGSAATDPEPTGLLVNNTVTSLHFLSKISPSLYVSVMGDAFQYNVNTTYKSSAYGNLTRREAGLRATEASFEATLDDILGIYGSGQIAIANEDNKHDHRRHLRTRFWRHLPQYDILDFKSTVTAASLGGNDISKKVQRQRGEGDKWTADAADRMLGDIRVCLRQGDFEEPKIILDEGLLMQDEADGGGTEMDDGMAPLETEPYTGAPAAWSPIGQHNECSSGQRKTS</sequence>
<dbReference type="EMBL" id="JACCJC010000024">
    <property type="protein sequence ID" value="KAF6235613.1"/>
    <property type="molecule type" value="Genomic_DNA"/>
</dbReference>
<dbReference type="RefSeq" id="XP_037164981.1">
    <property type="nucleotide sequence ID" value="XM_037308207.1"/>
</dbReference>
<keyword evidence="4" id="KW-1185">Reference proteome</keyword>
<protein>
    <submittedName>
        <fullName evidence="3">Uncharacterized protein</fullName>
    </submittedName>
</protein>
<dbReference type="AlphaFoldDB" id="A0A8H6FVS7"/>
<evidence type="ECO:0000313" key="4">
    <source>
        <dbReference type="Proteomes" id="UP000578531"/>
    </source>
</evidence>
<evidence type="ECO:0000256" key="2">
    <source>
        <dbReference type="SAM" id="Phobius"/>
    </source>
</evidence>
<keyword evidence="2" id="KW-0812">Transmembrane</keyword>
<organism evidence="3 4">
    <name type="scientific">Letharia columbiana</name>
    <dbReference type="NCBI Taxonomy" id="112416"/>
    <lineage>
        <taxon>Eukaryota</taxon>
        <taxon>Fungi</taxon>
        <taxon>Dikarya</taxon>
        <taxon>Ascomycota</taxon>
        <taxon>Pezizomycotina</taxon>
        <taxon>Lecanoromycetes</taxon>
        <taxon>OSLEUM clade</taxon>
        <taxon>Lecanoromycetidae</taxon>
        <taxon>Lecanorales</taxon>
        <taxon>Lecanorineae</taxon>
        <taxon>Parmeliaceae</taxon>
        <taxon>Letharia</taxon>
    </lineage>
</organism>
<gene>
    <name evidence="3" type="ORF">HO173_006296</name>
</gene>
<feature type="region of interest" description="Disordered" evidence="1">
    <location>
        <begin position="538"/>
        <end position="569"/>
    </location>
</feature>
<comment type="caution">
    <text evidence="3">The sequence shown here is derived from an EMBL/GenBank/DDBJ whole genome shotgun (WGS) entry which is preliminary data.</text>
</comment>
<dbReference type="GeneID" id="59287957"/>
<dbReference type="Proteomes" id="UP000578531">
    <property type="component" value="Unassembled WGS sequence"/>
</dbReference>
<evidence type="ECO:0000256" key="1">
    <source>
        <dbReference type="SAM" id="MobiDB-lite"/>
    </source>
</evidence>
<evidence type="ECO:0000313" key="3">
    <source>
        <dbReference type="EMBL" id="KAF6235613.1"/>
    </source>
</evidence>
<feature type="transmembrane region" description="Helical" evidence="2">
    <location>
        <begin position="46"/>
        <end position="68"/>
    </location>
</feature>
<keyword evidence="2" id="KW-1133">Transmembrane helix</keyword>
<keyword evidence="2" id="KW-0472">Membrane</keyword>
<name>A0A8H6FVS7_9LECA</name>
<dbReference type="OrthoDB" id="529273at2759"/>
<feature type="compositionally biased region" description="Polar residues" evidence="1">
    <location>
        <begin position="559"/>
        <end position="569"/>
    </location>
</feature>
<feature type="transmembrane region" description="Helical" evidence="2">
    <location>
        <begin position="104"/>
        <end position="124"/>
    </location>
</feature>
<proteinExistence type="predicted"/>
<reference evidence="3 4" key="1">
    <citation type="journal article" date="2020" name="Genomics">
        <title>Complete, high-quality genomes from long-read metagenomic sequencing of two wolf lichen thalli reveals enigmatic genome architecture.</title>
        <authorList>
            <person name="McKenzie S.K."/>
            <person name="Walston R.F."/>
            <person name="Allen J.L."/>
        </authorList>
    </citation>
    <scope>NUCLEOTIDE SEQUENCE [LARGE SCALE GENOMIC DNA]</scope>
    <source>
        <strain evidence="3">WasteWater2</strain>
    </source>
</reference>
<accession>A0A8H6FVS7</accession>